<name>A0A1I3NS29_9FLAO</name>
<evidence type="ECO:0000259" key="2">
    <source>
        <dbReference type="Pfam" id="PF01757"/>
    </source>
</evidence>
<dbReference type="GO" id="GO:0016787">
    <property type="term" value="F:hydrolase activity"/>
    <property type="evidence" value="ECO:0007669"/>
    <property type="project" value="UniProtKB-KW"/>
</dbReference>
<dbReference type="GO" id="GO:0016020">
    <property type="term" value="C:membrane"/>
    <property type="evidence" value="ECO:0007669"/>
    <property type="project" value="TreeGrafter"/>
</dbReference>
<dbReference type="PANTHER" id="PTHR23028:SF53">
    <property type="entry name" value="ACYL_TRANSF_3 DOMAIN-CONTAINING PROTEIN"/>
    <property type="match status" value="1"/>
</dbReference>
<dbReference type="RefSeq" id="WP_177183520.1">
    <property type="nucleotide sequence ID" value="NZ_FORM01000004.1"/>
</dbReference>
<dbReference type="GO" id="GO:0009103">
    <property type="term" value="P:lipopolysaccharide biosynthetic process"/>
    <property type="evidence" value="ECO:0007669"/>
    <property type="project" value="TreeGrafter"/>
</dbReference>
<protein>
    <submittedName>
        <fullName evidence="3">Peptidoglycan/LPS O-acetylase OafA/YrhL, contains acyltransferase and SGNH-hydrolase domains</fullName>
    </submittedName>
</protein>
<feature type="transmembrane region" description="Helical" evidence="1">
    <location>
        <begin position="211"/>
        <end position="234"/>
    </location>
</feature>
<feature type="transmembrane region" description="Helical" evidence="1">
    <location>
        <begin position="346"/>
        <end position="367"/>
    </location>
</feature>
<dbReference type="EMBL" id="FORM01000004">
    <property type="protein sequence ID" value="SFJ12083.1"/>
    <property type="molecule type" value="Genomic_DNA"/>
</dbReference>
<keyword evidence="1" id="KW-0812">Transmembrane</keyword>
<keyword evidence="1" id="KW-1133">Transmembrane helix</keyword>
<keyword evidence="1" id="KW-0472">Membrane</keyword>
<feature type="transmembrane region" description="Helical" evidence="1">
    <location>
        <begin position="172"/>
        <end position="191"/>
    </location>
</feature>
<sequence length="381" mass="44523">MKSITAKKQRVFGLDVVRALAILLILCSHSTILIFPESQSTLIKIIQFLGTIGVDLFFVLSGFLIGGILIKQIEAKQTKFKNFTQFWMRRWLRTLPNYYLVLLINIGLLFVFNTEVPKQLYKYFFFLQNFSNKQADFFTESWSLTIEEFAYLIGPILLFVLGLIFKKSGKWLFLAVTLLVISSAIFHRFIFDVSITNSPHHFSWSKSLRKVLVYRLDSIYYGFLAAFIAYYYAMAWKRYKWISFGLGVVLFVGVHVYIFINSLNPDHFSTFFNVYYLSIVSISILLTFPMFSNWRSTLRFQKVVTNISLWSYSIYLVNYSIILLSIKHYVVISDLSALSKLGVLGLYWSATFVVSYLLFSFFEYPIIKFRDSARFKGWFAN</sequence>
<keyword evidence="3" id="KW-0808">Transferase</keyword>
<keyword evidence="3" id="KW-0378">Hydrolase</keyword>
<dbReference type="PANTHER" id="PTHR23028">
    <property type="entry name" value="ACETYLTRANSFERASE"/>
    <property type="match status" value="1"/>
</dbReference>
<dbReference type="AlphaFoldDB" id="A0A1I3NS29"/>
<dbReference type="InterPro" id="IPR002656">
    <property type="entry name" value="Acyl_transf_3_dom"/>
</dbReference>
<keyword evidence="3" id="KW-0012">Acyltransferase</keyword>
<dbReference type="Proteomes" id="UP000199559">
    <property type="component" value="Unassembled WGS sequence"/>
</dbReference>
<proteinExistence type="predicted"/>
<organism evidence="3 4">
    <name type="scientific">Olleya namhaensis</name>
    <dbReference type="NCBI Taxonomy" id="1144750"/>
    <lineage>
        <taxon>Bacteria</taxon>
        <taxon>Pseudomonadati</taxon>
        <taxon>Bacteroidota</taxon>
        <taxon>Flavobacteriia</taxon>
        <taxon>Flavobacteriales</taxon>
        <taxon>Flavobacteriaceae</taxon>
    </lineage>
</organism>
<evidence type="ECO:0000256" key="1">
    <source>
        <dbReference type="SAM" id="Phobius"/>
    </source>
</evidence>
<dbReference type="GO" id="GO:0016747">
    <property type="term" value="F:acyltransferase activity, transferring groups other than amino-acyl groups"/>
    <property type="evidence" value="ECO:0007669"/>
    <property type="project" value="InterPro"/>
</dbReference>
<feature type="transmembrane region" description="Helical" evidence="1">
    <location>
        <begin position="272"/>
        <end position="291"/>
    </location>
</feature>
<feature type="transmembrane region" description="Helical" evidence="1">
    <location>
        <begin position="303"/>
        <end position="326"/>
    </location>
</feature>
<feature type="domain" description="Acyltransferase 3" evidence="2">
    <location>
        <begin position="13"/>
        <end position="358"/>
    </location>
</feature>
<dbReference type="Pfam" id="PF01757">
    <property type="entry name" value="Acyl_transf_3"/>
    <property type="match status" value="1"/>
</dbReference>
<feature type="transmembrane region" description="Helical" evidence="1">
    <location>
        <begin position="241"/>
        <end position="260"/>
    </location>
</feature>
<dbReference type="STRING" id="1144750.SAMN05443431_104247"/>
<accession>A0A1I3NS29</accession>
<feature type="transmembrane region" description="Helical" evidence="1">
    <location>
        <begin position="46"/>
        <end position="70"/>
    </location>
</feature>
<reference evidence="4" key="1">
    <citation type="submission" date="2016-10" db="EMBL/GenBank/DDBJ databases">
        <authorList>
            <person name="Varghese N."/>
            <person name="Submissions S."/>
        </authorList>
    </citation>
    <scope>NUCLEOTIDE SEQUENCE [LARGE SCALE GENOMIC DNA]</scope>
    <source>
        <strain evidence="4">DSM 28881</strain>
    </source>
</reference>
<keyword evidence="4" id="KW-1185">Reference proteome</keyword>
<feature type="transmembrane region" description="Helical" evidence="1">
    <location>
        <begin position="149"/>
        <end position="165"/>
    </location>
</feature>
<evidence type="ECO:0000313" key="4">
    <source>
        <dbReference type="Proteomes" id="UP000199559"/>
    </source>
</evidence>
<feature type="transmembrane region" description="Helical" evidence="1">
    <location>
        <begin position="91"/>
        <end position="112"/>
    </location>
</feature>
<dbReference type="InterPro" id="IPR050879">
    <property type="entry name" value="Acyltransferase_3"/>
</dbReference>
<feature type="transmembrane region" description="Helical" evidence="1">
    <location>
        <begin position="12"/>
        <end position="34"/>
    </location>
</feature>
<gene>
    <name evidence="3" type="ORF">SAMN05443431_104247</name>
</gene>
<evidence type="ECO:0000313" key="3">
    <source>
        <dbReference type="EMBL" id="SFJ12083.1"/>
    </source>
</evidence>